<dbReference type="Proteomes" id="UP000192247">
    <property type="component" value="Unassembled WGS sequence"/>
</dbReference>
<dbReference type="AlphaFoldDB" id="A0A1V9XC52"/>
<accession>A0A1V9XC52</accession>
<sequence>MAKEATGRSAFLREVDAKYEVALENATCLLGQCWRMPETVAIKAADGELVKCSTMVERVIEKMTRKLGIALKNRQLAVGVCTVNYLMGLARFGARAWKDPNCSLSVDEEIVESARNETIDELRKEYENRTGEVKITCIDGVVIVHEGVAHQLKVVSSASGTPQLPISQRQLSLITDLVYFGKTSFKGSELAAIFVASTFATFEKIIELREELSREIANDWKSALSIDSIGQLNPVGLTILCTREDFVVQENTVEVSASLEKWAEGSARRQGVKASLLDLLCKNSAQTGTRDYTKFIYYHGHKFDGQLWTVSELHRESSKRFSYTNAVVNAEGDRIVSSRPGPIGILSTKSGFSESYHLPHDALGYGYPFIFHKFPYVCLVFNTFDSRSKRYRVELWPWKEDNAFEPICTSFQWVHVGDMVQVREDLFYLTGKKLCYANGALSGVEGRYDNTDEKNEIGLFRMHVTRVDGVLRGEVEMVEPYTPEQYRDEHNTEFFCIGEILYRQQRHFDFNKYISSPAVLSRLEQNTFVLANDFQPVTGAWLQTWVLGRQTFAIASLYDETNSACPCGFFELVDENVWRDRTLETGFFNVYPKWKPVNDSFWRKFGLESK</sequence>
<comment type="caution">
    <text evidence="1">The sequence shown here is derived from an EMBL/GenBank/DDBJ whole genome shotgun (WGS) entry which is preliminary data.</text>
</comment>
<keyword evidence="2" id="KW-1185">Reference proteome</keyword>
<organism evidence="1 2">
    <name type="scientific">Tropilaelaps mercedesae</name>
    <dbReference type="NCBI Taxonomy" id="418985"/>
    <lineage>
        <taxon>Eukaryota</taxon>
        <taxon>Metazoa</taxon>
        <taxon>Ecdysozoa</taxon>
        <taxon>Arthropoda</taxon>
        <taxon>Chelicerata</taxon>
        <taxon>Arachnida</taxon>
        <taxon>Acari</taxon>
        <taxon>Parasitiformes</taxon>
        <taxon>Mesostigmata</taxon>
        <taxon>Gamasina</taxon>
        <taxon>Dermanyssoidea</taxon>
        <taxon>Laelapidae</taxon>
        <taxon>Tropilaelaps</taxon>
    </lineage>
</organism>
<evidence type="ECO:0000313" key="1">
    <source>
        <dbReference type="EMBL" id="OQR70981.1"/>
    </source>
</evidence>
<dbReference type="InParanoid" id="A0A1V9XC52"/>
<name>A0A1V9XC52_9ACAR</name>
<protein>
    <submittedName>
        <fullName evidence="1">Uncharacterized protein</fullName>
    </submittedName>
</protein>
<reference evidence="1 2" key="1">
    <citation type="journal article" date="2017" name="Gigascience">
        <title>Draft genome of the honey bee ectoparasitic mite, Tropilaelaps mercedesae, is shaped by the parasitic life history.</title>
        <authorList>
            <person name="Dong X."/>
            <person name="Armstrong S.D."/>
            <person name="Xia D."/>
            <person name="Makepeace B.L."/>
            <person name="Darby A.C."/>
            <person name="Kadowaki T."/>
        </authorList>
    </citation>
    <scope>NUCLEOTIDE SEQUENCE [LARGE SCALE GENOMIC DNA]</scope>
    <source>
        <strain evidence="1">Wuxi-XJTLU</strain>
    </source>
</reference>
<proteinExistence type="predicted"/>
<evidence type="ECO:0000313" key="2">
    <source>
        <dbReference type="Proteomes" id="UP000192247"/>
    </source>
</evidence>
<dbReference type="EMBL" id="MNPL01015639">
    <property type="protein sequence ID" value="OQR70981.1"/>
    <property type="molecule type" value="Genomic_DNA"/>
</dbReference>
<gene>
    <name evidence="1" type="ORF">BIW11_11278</name>
</gene>